<sequence>MALLMFFAITFTAMLHGAPRVTACVPAIYVFGDSLADVGNNNHLKVAEINKANFPHNGVDFPDRVSTGRFSNGYNGIDFIAKKLGFERSPPPYLSLTNVTQMLIGVNFASGGSGVLDTTGPGTITFSAQIAYFRNVSRALAEQMGDELAKTRLSESLFLISTANNDMFAYYYATGAKNTTSNDHFISSLVDKFENHLQSLYQLGGRRFWIAGAGKIGCIPFLRSRSTSGGCVEELNEMARRFNEVAMPRLNQLSLQLEGMKYSYTNYYDSKMALKMTPGASRFKELTSACCGGGKYNGASQCTLNASYCSNRDEHYFWDWFHPTQAAYKLVAQVAYNGTKGISTPVNIKQLVQSQ</sequence>
<evidence type="ECO:0008006" key="6">
    <source>
        <dbReference type="Google" id="ProtNLM"/>
    </source>
</evidence>
<organism evidence="5">
    <name type="scientific">Ananas comosus var. bracteatus</name>
    <name type="common">red pineapple</name>
    <dbReference type="NCBI Taxonomy" id="296719"/>
    <lineage>
        <taxon>Eukaryota</taxon>
        <taxon>Viridiplantae</taxon>
        <taxon>Streptophyta</taxon>
        <taxon>Embryophyta</taxon>
        <taxon>Tracheophyta</taxon>
        <taxon>Spermatophyta</taxon>
        <taxon>Magnoliopsida</taxon>
        <taxon>Liliopsida</taxon>
        <taxon>Poales</taxon>
        <taxon>Bromeliaceae</taxon>
        <taxon>Bromelioideae</taxon>
        <taxon>Ananas</taxon>
    </lineage>
</organism>
<accession>A0A6V7QNP5</accession>
<dbReference type="PANTHER" id="PTHR45648:SF180">
    <property type="entry name" value="OS04G0561800 PROTEIN"/>
    <property type="match status" value="1"/>
</dbReference>
<dbReference type="PANTHER" id="PTHR45648">
    <property type="entry name" value="GDSL LIPASE/ACYLHYDROLASE FAMILY PROTEIN (AFU_ORTHOLOGUE AFUA_4G14700)"/>
    <property type="match status" value="1"/>
</dbReference>
<dbReference type="Gene3D" id="3.40.50.1110">
    <property type="entry name" value="SGNH hydrolase"/>
    <property type="match status" value="1"/>
</dbReference>
<dbReference type="GO" id="GO:0016042">
    <property type="term" value="P:lipid catabolic process"/>
    <property type="evidence" value="ECO:0007669"/>
    <property type="project" value="UniProtKB-KW"/>
</dbReference>
<dbReference type="InterPro" id="IPR001087">
    <property type="entry name" value="GDSL"/>
</dbReference>
<gene>
    <name evidence="5" type="ORF">CB5_LOCUS27980</name>
</gene>
<dbReference type="SUPFAM" id="SSF52266">
    <property type="entry name" value="SGNH hydrolase"/>
    <property type="match status" value="1"/>
</dbReference>
<protein>
    <recommendedName>
        <fullName evidence="6">GDSL esterase/lipase</fullName>
    </recommendedName>
</protein>
<evidence type="ECO:0000313" key="5">
    <source>
        <dbReference type="EMBL" id="CAD1844769.1"/>
    </source>
</evidence>
<keyword evidence="2" id="KW-0378">Hydrolase</keyword>
<keyword evidence="4" id="KW-0732">Signal</keyword>
<dbReference type="InterPro" id="IPR035669">
    <property type="entry name" value="SGNH_plant_lipase-like"/>
</dbReference>
<evidence type="ECO:0000256" key="4">
    <source>
        <dbReference type="SAM" id="SignalP"/>
    </source>
</evidence>
<evidence type="ECO:0000256" key="2">
    <source>
        <dbReference type="ARBA" id="ARBA00022801"/>
    </source>
</evidence>
<evidence type="ECO:0000256" key="3">
    <source>
        <dbReference type="ARBA" id="ARBA00022963"/>
    </source>
</evidence>
<feature type="signal peptide" evidence="4">
    <location>
        <begin position="1"/>
        <end position="23"/>
    </location>
</feature>
<comment type="similarity">
    <text evidence="1">Belongs to the 'GDSL' lipolytic enzyme family.</text>
</comment>
<proteinExistence type="inferred from homology"/>
<dbReference type="EMBL" id="LR862137">
    <property type="protein sequence ID" value="CAD1844769.1"/>
    <property type="molecule type" value="Genomic_DNA"/>
</dbReference>
<evidence type="ECO:0000256" key="1">
    <source>
        <dbReference type="ARBA" id="ARBA00008668"/>
    </source>
</evidence>
<reference evidence="5" key="1">
    <citation type="submission" date="2020-07" db="EMBL/GenBank/DDBJ databases">
        <authorList>
            <person name="Lin J."/>
        </authorList>
    </citation>
    <scope>NUCLEOTIDE SEQUENCE</scope>
</reference>
<dbReference type="Pfam" id="PF00657">
    <property type="entry name" value="Lipase_GDSL"/>
    <property type="match status" value="1"/>
</dbReference>
<dbReference type="CDD" id="cd01837">
    <property type="entry name" value="SGNH_plant_lipase_like"/>
    <property type="match status" value="1"/>
</dbReference>
<dbReference type="AlphaFoldDB" id="A0A6V7QNP5"/>
<keyword evidence="3" id="KW-0442">Lipid degradation</keyword>
<name>A0A6V7QNP5_ANACO</name>
<dbReference type="GO" id="GO:0016788">
    <property type="term" value="F:hydrolase activity, acting on ester bonds"/>
    <property type="evidence" value="ECO:0007669"/>
    <property type="project" value="InterPro"/>
</dbReference>
<feature type="chain" id="PRO_5028292743" description="GDSL esterase/lipase" evidence="4">
    <location>
        <begin position="24"/>
        <end position="355"/>
    </location>
</feature>
<dbReference type="InterPro" id="IPR051058">
    <property type="entry name" value="GDSL_Est/Lipase"/>
</dbReference>
<keyword evidence="3" id="KW-0443">Lipid metabolism</keyword>
<dbReference type="InterPro" id="IPR036514">
    <property type="entry name" value="SGNH_hydro_sf"/>
</dbReference>